<dbReference type="SUPFAM" id="SSF51011">
    <property type="entry name" value="Glycosyl hydrolase domain"/>
    <property type="match status" value="1"/>
</dbReference>
<dbReference type="InterPro" id="IPR017853">
    <property type="entry name" value="GH"/>
</dbReference>
<evidence type="ECO:0000313" key="6">
    <source>
        <dbReference type="EMBL" id="WAA09724.1"/>
    </source>
</evidence>
<feature type="domain" description="DUF5110" evidence="4">
    <location>
        <begin position="612"/>
        <end position="679"/>
    </location>
</feature>
<dbReference type="Gene3D" id="3.20.20.80">
    <property type="entry name" value="Glycosidases"/>
    <property type="match status" value="1"/>
</dbReference>
<evidence type="ECO:0000259" key="4">
    <source>
        <dbReference type="Pfam" id="PF17137"/>
    </source>
</evidence>
<dbReference type="GO" id="GO:0004553">
    <property type="term" value="F:hydrolase activity, hydrolyzing O-glycosyl compounds"/>
    <property type="evidence" value="ECO:0007669"/>
    <property type="project" value="InterPro"/>
</dbReference>
<evidence type="ECO:0000259" key="5">
    <source>
        <dbReference type="Pfam" id="PF21365"/>
    </source>
</evidence>
<name>A0A9E8LU96_9BACI</name>
<dbReference type="InterPro" id="IPR033403">
    <property type="entry name" value="DUF5110"/>
</dbReference>
<dbReference type="Proteomes" id="UP001164718">
    <property type="component" value="Chromosome"/>
</dbReference>
<dbReference type="Pfam" id="PF01055">
    <property type="entry name" value="Glyco_hydro_31_2nd"/>
    <property type="match status" value="1"/>
</dbReference>
<comment type="similarity">
    <text evidence="1 2">Belongs to the glycosyl hydrolase 31 family.</text>
</comment>
<dbReference type="AlphaFoldDB" id="A0A9E8LU96"/>
<proteinExistence type="inferred from homology"/>
<evidence type="ECO:0000256" key="1">
    <source>
        <dbReference type="ARBA" id="ARBA00007806"/>
    </source>
</evidence>
<dbReference type="SUPFAM" id="SSF51445">
    <property type="entry name" value="(Trans)glycosidases"/>
    <property type="match status" value="1"/>
</dbReference>
<evidence type="ECO:0000259" key="3">
    <source>
        <dbReference type="Pfam" id="PF01055"/>
    </source>
</evidence>
<protein>
    <submittedName>
        <fullName evidence="6">Glycoside hydrolase family 31 protein</fullName>
    </submittedName>
</protein>
<dbReference type="PANTHER" id="PTHR43863">
    <property type="entry name" value="HYDROLASE, PUTATIVE (AFU_ORTHOLOGUE AFUA_1G03140)-RELATED"/>
    <property type="match status" value="1"/>
</dbReference>
<sequence length="793" mass="93488">MKLRKNDVQPKAMKKAMIKGKNHRFTVLTEKLIRLEYSEHESFEDRATQTVINRKFPVPKFEVVKREDQLEIITDHFHLYYTYGPFSKHSLWIDVKNNYSNYRNRWYYGEPFETLKGTARTLDQVDGSIPLDDGIQSENGFSIIDDSKACILKNEETIVPRESEQIDLYFFAHGRDYLGGLRDFYTLTGTTPLLPRFTLGNWWSRYWKYDEESYQNLIRRFQEDDVPFSVSVIDMDWHLVDIPEKYGSGWTGYTWNKELFPNPDRFLQWLHDQGMHVTLNVHPADGVRSHEEMYEPMAKELGVDVEKEHPIPFDITDKKFRDAYFQFLHHPEEKRGVDFWWIDWQQGTTSKIPGADPLWLLNHFHSLDFLKRGKRPLILSRYAGVGSHRYPIGFSGDTVISWNSYQFQPYFTATATNIGYTWWSHDIGGHFEGEKDDELALRWLQFGVFSPIMRLHSSSSPFNSKEPWRYPEHIAKIMKKYLRLRHQFVPYLYTMNWRTHQNEHPLIMPMYYLYPLKNEAYEVPNQYFFGSELMVAPVTEKIDRNLQLAPVTVWLPEGNWIDFFTGRVYKGGGKMKLFRGLDQMPVFAKEGAIVPLAKHVPKKHSIENPKDLEIIVFPGKSNTFSLYEDDGHSLAYESGHFAETKMEFQWEKKTFIVHPAEGDWSVIPEKRNVSVLFRGVRDLKKINVHVDGKTVPVQDGYCAKTNTYTVFVENWDVRSKLTLEFLDENIIKTEHDYKEAIFHLLNQAQISFPLKDRIYKIVVETDDKWKIIRQLRTMDMDEALFDAILGELI</sequence>
<dbReference type="InterPro" id="IPR013780">
    <property type="entry name" value="Glyco_hydro_b"/>
</dbReference>
<dbReference type="InterPro" id="IPR000322">
    <property type="entry name" value="Glyco_hydro_31_TIM"/>
</dbReference>
<feature type="domain" description="Glycoside hydrolase family 31 TIM barrel" evidence="3">
    <location>
        <begin position="191"/>
        <end position="495"/>
    </location>
</feature>
<keyword evidence="2 6" id="KW-0378">Hydrolase</keyword>
<dbReference type="InterPro" id="IPR048395">
    <property type="entry name" value="Glyco_hydro_31_C"/>
</dbReference>
<organism evidence="6 7">
    <name type="scientific">Fervidibacillus albus</name>
    <dbReference type="NCBI Taxonomy" id="2980026"/>
    <lineage>
        <taxon>Bacteria</taxon>
        <taxon>Bacillati</taxon>
        <taxon>Bacillota</taxon>
        <taxon>Bacilli</taxon>
        <taxon>Bacillales</taxon>
        <taxon>Bacillaceae</taxon>
        <taxon>Fervidibacillus</taxon>
    </lineage>
</organism>
<evidence type="ECO:0000256" key="2">
    <source>
        <dbReference type="RuleBase" id="RU361185"/>
    </source>
</evidence>
<dbReference type="EMBL" id="CP106878">
    <property type="protein sequence ID" value="WAA09724.1"/>
    <property type="molecule type" value="Genomic_DNA"/>
</dbReference>
<dbReference type="Gene3D" id="2.60.40.1180">
    <property type="entry name" value="Golgi alpha-mannosidase II"/>
    <property type="match status" value="2"/>
</dbReference>
<keyword evidence="7" id="KW-1185">Reference proteome</keyword>
<keyword evidence="2" id="KW-0326">Glycosidase</keyword>
<dbReference type="RefSeq" id="WP_275417507.1">
    <property type="nucleotide sequence ID" value="NZ_CP106878.1"/>
</dbReference>
<gene>
    <name evidence="6" type="ORF">OE104_14605</name>
</gene>
<dbReference type="KEGG" id="faf:OE104_14605"/>
<dbReference type="Pfam" id="PF21365">
    <property type="entry name" value="Glyco_hydro_31_3rd"/>
    <property type="match status" value="1"/>
</dbReference>
<feature type="domain" description="Glycosyl hydrolase family 31 C-terminal" evidence="5">
    <location>
        <begin position="504"/>
        <end position="594"/>
    </location>
</feature>
<reference evidence="6" key="1">
    <citation type="submission" date="2022-09" db="EMBL/GenBank/DDBJ databases">
        <title>Complete Genomes of Fervidibacillus albus and Fervidibacillus halotolerans isolated from tidal flat sediments.</title>
        <authorList>
            <person name="Kwon K.K."/>
            <person name="Yang S.-H."/>
            <person name="Park M.J."/>
            <person name="Oh H.-M."/>
        </authorList>
    </citation>
    <scope>NUCLEOTIDE SEQUENCE</scope>
    <source>
        <strain evidence="6">MEBiC13591</strain>
    </source>
</reference>
<dbReference type="GO" id="GO:0005975">
    <property type="term" value="P:carbohydrate metabolic process"/>
    <property type="evidence" value="ECO:0007669"/>
    <property type="project" value="InterPro"/>
</dbReference>
<dbReference type="PANTHER" id="PTHR43863:SF2">
    <property type="entry name" value="MALTASE-GLUCOAMYLASE"/>
    <property type="match status" value="1"/>
</dbReference>
<dbReference type="CDD" id="cd06595">
    <property type="entry name" value="GH31_u1"/>
    <property type="match status" value="1"/>
</dbReference>
<evidence type="ECO:0000313" key="7">
    <source>
        <dbReference type="Proteomes" id="UP001164718"/>
    </source>
</evidence>
<dbReference type="Pfam" id="PF17137">
    <property type="entry name" value="DUF5110"/>
    <property type="match status" value="1"/>
</dbReference>
<dbReference type="InterPro" id="IPR051816">
    <property type="entry name" value="Glycosyl_Hydrolase_31"/>
</dbReference>
<accession>A0A9E8LU96</accession>